<keyword evidence="2" id="KW-0999">Mitochondrion inner membrane</keyword>
<dbReference type="SUPFAM" id="SSF81411">
    <property type="entry name" value="Mitochondrial cytochrome c oxidase subunit VIa"/>
    <property type="match status" value="1"/>
</dbReference>
<evidence type="ECO:0000256" key="4">
    <source>
        <dbReference type="ARBA" id="ARBA00023128"/>
    </source>
</evidence>
<protein>
    <recommendedName>
        <fullName evidence="9">Mitochondrial cytochrome c oxidase subunit VIa</fullName>
    </recommendedName>
</protein>
<keyword evidence="4" id="KW-0496">Mitochondrion</keyword>
<dbReference type="PANTHER" id="PTHR11504">
    <property type="entry name" value="CYTOCHROME C OXIDASE POLYPEPTIDE VIA"/>
    <property type="match status" value="1"/>
</dbReference>
<dbReference type="EMBL" id="JASNQZ010000011">
    <property type="protein sequence ID" value="KAL0951330.1"/>
    <property type="molecule type" value="Genomic_DNA"/>
</dbReference>
<evidence type="ECO:0008006" key="9">
    <source>
        <dbReference type="Google" id="ProtNLM"/>
    </source>
</evidence>
<keyword evidence="8" id="KW-1185">Reference proteome</keyword>
<dbReference type="PANTHER" id="PTHR11504:SF0">
    <property type="entry name" value="CYTOCHROME C OXIDASE SUBUNIT"/>
    <property type="match status" value="1"/>
</dbReference>
<dbReference type="Proteomes" id="UP001556367">
    <property type="component" value="Unassembled WGS sequence"/>
</dbReference>
<accession>A0ABR3J762</accession>
<keyword evidence="5" id="KW-0472">Membrane</keyword>
<organism evidence="7 8">
    <name type="scientific">Hohenbuehelia grisea</name>
    <dbReference type="NCBI Taxonomy" id="104357"/>
    <lineage>
        <taxon>Eukaryota</taxon>
        <taxon>Fungi</taxon>
        <taxon>Dikarya</taxon>
        <taxon>Basidiomycota</taxon>
        <taxon>Agaricomycotina</taxon>
        <taxon>Agaricomycetes</taxon>
        <taxon>Agaricomycetidae</taxon>
        <taxon>Agaricales</taxon>
        <taxon>Pleurotineae</taxon>
        <taxon>Pleurotaceae</taxon>
        <taxon>Hohenbuehelia</taxon>
    </lineage>
</organism>
<proteinExistence type="inferred from homology"/>
<dbReference type="InterPro" id="IPR001349">
    <property type="entry name" value="Cyt_c_oxidase_su6a"/>
</dbReference>
<comment type="caution">
    <text evidence="7">The sequence shown here is derived from an EMBL/GenBank/DDBJ whole genome shotgun (WGS) entry which is preliminary data.</text>
</comment>
<keyword evidence="3" id="KW-0809">Transit peptide</keyword>
<evidence type="ECO:0000256" key="1">
    <source>
        <dbReference type="ARBA" id="ARBA00004273"/>
    </source>
</evidence>
<name>A0ABR3J762_9AGAR</name>
<dbReference type="Pfam" id="PF02046">
    <property type="entry name" value="COX6A"/>
    <property type="match status" value="1"/>
</dbReference>
<evidence type="ECO:0000256" key="3">
    <source>
        <dbReference type="ARBA" id="ARBA00022946"/>
    </source>
</evidence>
<evidence type="ECO:0000313" key="8">
    <source>
        <dbReference type="Proteomes" id="UP001556367"/>
    </source>
</evidence>
<gene>
    <name evidence="7" type="ORF">HGRIS_008035</name>
</gene>
<comment type="subcellular location">
    <subcellularLocation>
        <location evidence="1">Mitochondrion inner membrane</location>
    </subcellularLocation>
</comment>
<evidence type="ECO:0000313" key="7">
    <source>
        <dbReference type="EMBL" id="KAL0951330.1"/>
    </source>
</evidence>
<dbReference type="InterPro" id="IPR036418">
    <property type="entry name" value="Cyt_c_oxidase_su6a_sf"/>
</dbReference>
<evidence type="ECO:0000256" key="6">
    <source>
        <dbReference type="RuleBase" id="RU004396"/>
    </source>
</evidence>
<reference evidence="8" key="1">
    <citation type="submission" date="2024-06" db="EMBL/GenBank/DDBJ databases">
        <title>Multi-omics analyses provide insights into the biosynthesis of the anticancer antibiotic pleurotin in Hohenbuehelia grisea.</title>
        <authorList>
            <person name="Weaver J.A."/>
            <person name="Alberti F."/>
        </authorList>
    </citation>
    <scope>NUCLEOTIDE SEQUENCE [LARGE SCALE GENOMIC DNA]</scope>
    <source>
        <strain evidence="8">T-177</strain>
    </source>
</reference>
<sequence length="127" mass="14378">MSFLARPALRSALRAPRATRLYSAPSGGNSFTAQQAAIEHHAEGTTELWRKVSFYVCFPAVAVCVAWVYNAEAAHAEHEAHVRAENDGHLPEIPEYEYMNRRVKPFPWGMNTLFYNPHTNKDMSQSE</sequence>
<evidence type="ECO:0000256" key="5">
    <source>
        <dbReference type="ARBA" id="ARBA00023136"/>
    </source>
</evidence>
<evidence type="ECO:0000256" key="2">
    <source>
        <dbReference type="ARBA" id="ARBA00022792"/>
    </source>
</evidence>
<comment type="similarity">
    <text evidence="6">Belongs to the cytochrome c oxidase subunit 6A family.</text>
</comment>
<dbReference type="Gene3D" id="4.10.95.10">
    <property type="entry name" value="Cytochrome c oxidase, subunit VIa"/>
    <property type="match status" value="1"/>
</dbReference>